<evidence type="ECO:0000313" key="2">
    <source>
        <dbReference type="EMBL" id="KAG6431395.1"/>
    </source>
</evidence>
<evidence type="ECO:0000259" key="1">
    <source>
        <dbReference type="Pfam" id="PF07734"/>
    </source>
</evidence>
<keyword evidence="3" id="KW-1185">Reference proteome</keyword>
<comment type="caution">
    <text evidence="2">The sequence shown here is derived from an EMBL/GenBank/DDBJ whole genome shotgun (WGS) entry which is preliminary data.</text>
</comment>
<dbReference type="InterPro" id="IPR006527">
    <property type="entry name" value="F-box-assoc_dom_typ1"/>
</dbReference>
<dbReference type="PANTHER" id="PTHR31672:SF13">
    <property type="entry name" value="F-BOX PROTEIN CPR30-LIKE"/>
    <property type="match status" value="1"/>
</dbReference>
<dbReference type="AlphaFoldDB" id="A0A8X8YGE4"/>
<dbReference type="InterPro" id="IPR017451">
    <property type="entry name" value="F-box-assoc_interact_dom"/>
</dbReference>
<organism evidence="2">
    <name type="scientific">Salvia splendens</name>
    <name type="common">Scarlet sage</name>
    <dbReference type="NCBI Taxonomy" id="180675"/>
    <lineage>
        <taxon>Eukaryota</taxon>
        <taxon>Viridiplantae</taxon>
        <taxon>Streptophyta</taxon>
        <taxon>Embryophyta</taxon>
        <taxon>Tracheophyta</taxon>
        <taxon>Spermatophyta</taxon>
        <taxon>Magnoliopsida</taxon>
        <taxon>eudicotyledons</taxon>
        <taxon>Gunneridae</taxon>
        <taxon>Pentapetalae</taxon>
        <taxon>asterids</taxon>
        <taxon>lamiids</taxon>
        <taxon>Lamiales</taxon>
        <taxon>Lamiaceae</taxon>
        <taxon>Nepetoideae</taxon>
        <taxon>Mentheae</taxon>
        <taxon>Salviinae</taxon>
        <taxon>Salvia</taxon>
        <taxon>Salvia subgen. Calosphace</taxon>
        <taxon>core Calosphace</taxon>
    </lineage>
</organism>
<dbReference type="SUPFAM" id="SSF50965">
    <property type="entry name" value="Galactose oxidase, central domain"/>
    <property type="match status" value="1"/>
</dbReference>
<dbReference type="NCBIfam" id="TIGR01640">
    <property type="entry name" value="F_box_assoc_1"/>
    <property type="match status" value="1"/>
</dbReference>
<dbReference type="PANTHER" id="PTHR31672">
    <property type="entry name" value="BNACNNG10540D PROTEIN"/>
    <property type="match status" value="1"/>
</dbReference>
<proteinExistence type="predicted"/>
<name>A0A8X8YGE4_SALSN</name>
<sequence length="311" mass="35262">MERLVVKRFNGNNHHLTVLSPQILYGNHETFNPSFMHKYQSMSLNSCGGLLSFDDFNGNIVLCNLTTQELKHLPPSNVPRPPGITRTISHGSGFGYDLKSNDYKVITYMLHYWEDEEGHYLDDTTKVELYSLGSNSWKEIQSPHSMNCPKSGSAFVNGSYYRMACLDSGVVVESFDFASETLSSFPLPPNIEGSDSAFHLVKFDDSSLGAVGYERRSGATKAFELWVWREGKWGRVYGVANLSHVERPLGLRNGRLLFLERKMSDHLSHLVVYDWITKELKKLEIYDYPGYMSISSYVESGFALPDSRPIN</sequence>
<gene>
    <name evidence="2" type="ORF">SASPL_109474</name>
</gene>
<dbReference type="InterPro" id="IPR050796">
    <property type="entry name" value="SCF_F-box_component"/>
</dbReference>
<reference evidence="2" key="1">
    <citation type="submission" date="2018-01" db="EMBL/GenBank/DDBJ databases">
        <authorList>
            <person name="Mao J.F."/>
        </authorList>
    </citation>
    <scope>NUCLEOTIDE SEQUENCE</scope>
    <source>
        <strain evidence="2">Huo1</strain>
        <tissue evidence="2">Leaf</tissue>
    </source>
</reference>
<dbReference type="Pfam" id="PF07734">
    <property type="entry name" value="FBA_1"/>
    <property type="match status" value="1"/>
</dbReference>
<protein>
    <recommendedName>
        <fullName evidence="1">F-box associated beta-propeller type 1 domain-containing protein</fullName>
    </recommendedName>
</protein>
<reference evidence="2" key="2">
    <citation type="submission" date="2020-08" db="EMBL/GenBank/DDBJ databases">
        <title>Plant Genome Project.</title>
        <authorList>
            <person name="Zhang R.-G."/>
        </authorList>
    </citation>
    <scope>NUCLEOTIDE SEQUENCE</scope>
    <source>
        <strain evidence="2">Huo1</strain>
        <tissue evidence="2">Leaf</tissue>
    </source>
</reference>
<dbReference type="OrthoDB" id="809368at2759"/>
<accession>A0A8X8YGE4</accession>
<feature type="domain" description="F-box associated beta-propeller type 1" evidence="1">
    <location>
        <begin position="36"/>
        <end position="228"/>
    </location>
</feature>
<dbReference type="Proteomes" id="UP000298416">
    <property type="component" value="Unassembled WGS sequence"/>
</dbReference>
<evidence type="ECO:0000313" key="3">
    <source>
        <dbReference type="Proteomes" id="UP000298416"/>
    </source>
</evidence>
<dbReference type="InterPro" id="IPR011043">
    <property type="entry name" value="Gal_Oxase/kelch_b-propeller"/>
</dbReference>
<dbReference type="EMBL" id="PNBA02000003">
    <property type="protein sequence ID" value="KAG6431395.1"/>
    <property type="molecule type" value="Genomic_DNA"/>
</dbReference>